<feature type="region of interest" description="Disordered" evidence="1">
    <location>
        <begin position="1"/>
        <end position="32"/>
    </location>
</feature>
<reference evidence="3 4" key="1">
    <citation type="submission" date="2019-12" db="EMBL/GenBank/DDBJ databases">
        <title>A genome sequence resource for the geographically widespread anthracnose pathogen Colletotrichum asianum.</title>
        <authorList>
            <person name="Meng Y."/>
        </authorList>
    </citation>
    <scope>NUCLEOTIDE SEQUENCE [LARGE SCALE GENOMIC DNA]</scope>
    <source>
        <strain evidence="3 4">ICMP 18580</strain>
    </source>
</reference>
<proteinExistence type="predicted"/>
<dbReference type="Proteomes" id="UP000434172">
    <property type="component" value="Unassembled WGS sequence"/>
</dbReference>
<evidence type="ECO:0000313" key="4">
    <source>
        <dbReference type="Proteomes" id="UP000434172"/>
    </source>
</evidence>
<dbReference type="OrthoDB" id="2993351at2759"/>
<evidence type="ECO:0000313" key="3">
    <source>
        <dbReference type="EMBL" id="KAF0325314.1"/>
    </source>
</evidence>
<evidence type="ECO:0000259" key="2">
    <source>
        <dbReference type="Pfam" id="PF12417"/>
    </source>
</evidence>
<organism evidence="3 4">
    <name type="scientific">Colletotrichum asianum</name>
    <dbReference type="NCBI Taxonomy" id="702518"/>
    <lineage>
        <taxon>Eukaryota</taxon>
        <taxon>Fungi</taxon>
        <taxon>Dikarya</taxon>
        <taxon>Ascomycota</taxon>
        <taxon>Pezizomycotina</taxon>
        <taxon>Sordariomycetes</taxon>
        <taxon>Hypocreomycetidae</taxon>
        <taxon>Glomerellales</taxon>
        <taxon>Glomerellaceae</taxon>
        <taxon>Colletotrichum</taxon>
        <taxon>Colletotrichum gloeosporioides species complex</taxon>
    </lineage>
</organism>
<sequence>MDTQTSSSSTDTVTNMNDNTPNSGRVVNNRRDKNTESYNVIGFGQCGWVYHRKGRNHVVKLARQGYQDALQTDHTAHLKVHAAFDTHKPPVNVPEPIRLAPPTSRWWKRHSSILLEAPYDISQKTMCALLSQRIPPLPKSHRDKLIDTFCPAHKRRDAAADPKNEDALARVYLGRRRVAGAPLPPNFSLRNYNLTLDQLLQLDAPVEEYARQMGEALCVMHWGAWVDGYGIEFVLGGQPKPPKMASSTTTGKQTAASVDINSAPSPAQPAYDANLAQLWVLDFDLCSMWDRERMCRFPNDLVQQLVRAFFKNDPYYPLPSMKGEVEEALWWEFREAYMEQARSMRLRHPLPGSFIKACERRGSGNLEIWEHEF</sequence>
<feature type="compositionally biased region" description="Low complexity" evidence="1">
    <location>
        <begin position="1"/>
        <end position="22"/>
    </location>
</feature>
<feature type="domain" description="DUF3669" evidence="2">
    <location>
        <begin position="278"/>
        <end position="344"/>
    </location>
</feature>
<dbReference type="PANTHER" id="PTHR40780">
    <property type="entry name" value="DUF3669 DOMAIN-CONTAINING PROTEIN"/>
    <property type="match status" value="1"/>
</dbReference>
<dbReference type="AlphaFoldDB" id="A0A8H3ZMF3"/>
<comment type="caution">
    <text evidence="3">The sequence shown here is derived from an EMBL/GenBank/DDBJ whole genome shotgun (WGS) entry which is preliminary data.</text>
</comment>
<dbReference type="PANTHER" id="PTHR40780:SF2">
    <property type="entry name" value="DUF3669 DOMAIN-CONTAINING PROTEIN"/>
    <property type="match status" value="1"/>
</dbReference>
<dbReference type="Pfam" id="PF12417">
    <property type="entry name" value="DUF3669"/>
    <property type="match status" value="1"/>
</dbReference>
<protein>
    <recommendedName>
        <fullName evidence="2">DUF3669 domain-containing protein</fullName>
    </recommendedName>
</protein>
<keyword evidence="4" id="KW-1185">Reference proteome</keyword>
<gene>
    <name evidence="3" type="ORF">GQ607_007348</name>
</gene>
<evidence type="ECO:0000256" key="1">
    <source>
        <dbReference type="SAM" id="MobiDB-lite"/>
    </source>
</evidence>
<accession>A0A8H3ZMF3</accession>
<name>A0A8H3ZMF3_9PEZI</name>
<dbReference type="InterPro" id="IPR022137">
    <property type="entry name" value="Znf_prot_DUF3669"/>
</dbReference>
<dbReference type="EMBL" id="WOWK01000037">
    <property type="protein sequence ID" value="KAF0325314.1"/>
    <property type="molecule type" value="Genomic_DNA"/>
</dbReference>